<dbReference type="GO" id="GO:0098552">
    <property type="term" value="C:side of membrane"/>
    <property type="evidence" value="ECO:0007669"/>
    <property type="project" value="UniProtKB-KW"/>
</dbReference>
<evidence type="ECO:0000256" key="9">
    <source>
        <dbReference type="ARBA" id="ARBA00023207"/>
    </source>
</evidence>
<dbReference type="STRING" id="67801.A0A1B0ANR7"/>
<keyword evidence="5" id="KW-0732">Signal</keyword>
<keyword evidence="7" id="KW-0472">Membrane</keyword>
<evidence type="ECO:0000256" key="3">
    <source>
        <dbReference type="ARBA" id="ARBA00022475"/>
    </source>
</evidence>
<dbReference type="EMBL" id="JXJN01000932">
    <property type="status" value="NOT_ANNOTATED_CDS"/>
    <property type="molecule type" value="Genomic_DNA"/>
</dbReference>
<keyword evidence="8" id="KW-0325">Glycoprotein</keyword>
<sequence length="137" mass="15757">MRFTVQDGGVGFQQSFSYLVDKESLQAKYSNSTRQLQETDWQSEIIVNLDGCPCFHPFKFKLSSSCLCNLKFTILHEFLLCDFLDNSSICGGLCCTNATEIELRKKATIEFERLLHHHTKSLRGILESTANWFQCKF</sequence>
<evidence type="ECO:0000256" key="4">
    <source>
        <dbReference type="ARBA" id="ARBA00022622"/>
    </source>
</evidence>
<evidence type="ECO:0000256" key="2">
    <source>
        <dbReference type="ARBA" id="ARBA00010260"/>
    </source>
</evidence>
<name>A0A1B0ANR7_9MUSC</name>
<evidence type="ECO:0000256" key="10">
    <source>
        <dbReference type="ARBA" id="ARBA00023288"/>
    </source>
</evidence>
<comment type="subcellular location">
    <subcellularLocation>
        <location evidence="1">Cell membrane</location>
        <topology evidence="1">Lipid-anchor</topology>
        <topology evidence="1">GPI-anchor</topology>
    </subcellularLocation>
</comment>
<reference evidence="12" key="1">
    <citation type="submission" date="2015-01" db="EMBL/GenBank/DDBJ databases">
        <authorList>
            <person name="Aksoy S."/>
            <person name="Warren W."/>
            <person name="Wilson R.K."/>
        </authorList>
    </citation>
    <scope>NUCLEOTIDE SEQUENCE [LARGE SCALE GENOMIC DNA]</scope>
    <source>
        <strain evidence="12">IAEA</strain>
    </source>
</reference>
<dbReference type="Proteomes" id="UP000092460">
    <property type="component" value="Unassembled WGS sequence"/>
</dbReference>
<comment type="similarity">
    <text evidence="2">Belongs to the glypican family.</text>
</comment>
<dbReference type="GO" id="GO:0009966">
    <property type="term" value="P:regulation of signal transduction"/>
    <property type="evidence" value="ECO:0007669"/>
    <property type="project" value="InterPro"/>
</dbReference>
<evidence type="ECO:0000256" key="5">
    <source>
        <dbReference type="ARBA" id="ARBA00022729"/>
    </source>
</evidence>
<keyword evidence="6" id="KW-0654">Proteoglycan</keyword>
<keyword evidence="10" id="KW-0449">Lipoprotein</keyword>
<evidence type="ECO:0000313" key="11">
    <source>
        <dbReference type="EnsemblMetazoa" id="GPPI003189-PA"/>
    </source>
</evidence>
<keyword evidence="9" id="KW-0357">Heparan sulfate</keyword>
<evidence type="ECO:0000256" key="8">
    <source>
        <dbReference type="ARBA" id="ARBA00023180"/>
    </source>
</evidence>
<dbReference type="Pfam" id="PF01153">
    <property type="entry name" value="Glypican"/>
    <property type="match status" value="1"/>
</dbReference>
<proteinExistence type="inferred from homology"/>
<evidence type="ECO:0000256" key="1">
    <source>
        <dbReference type="ARBA" id="ARBA00004609"/>
    </source>
</evidence>
<dbReference type="GO" id="GO:0005886">
    <property type="term" value="C:plasma membrane"/>
    <property type="evidence" value="ECO:0007669"/>
    <property type="project" value="UniProtKB-SubCell"/>
</dbReference>
<keyword evidence="12" id="KW-1185">Reference proteome</keyword>
<accession>A0A1B0ANR7</accession>
<evidence type="ECO:0000256" key="7">
    <source>
        <dbReference type="ARBA" id="ARBA00023136"/>
    </source>
</evidence>
<dbReference type="InterPro" id="IPR001863">
    <property type="entry name" value="Glypican"/>
</dbReference>
<protein>
    <submittedName>
        <fullName evidence="11">Uncharacterized protein</fullName>
    </submittedName>
</protein>
<dbReference type="AlphaFoldDB" id="A0A1B0ANR7"/>
<evidence type="ECO:0000313" key="12">
    <source>
        <dbReference type="Proteomes" id="UP000092460"/>
    </source>
</evidence>
<reference evidence="11" key="2">
    <citation type="submission" date="2020-05" db="UniProtKB">
        <authorList>
            <consortium name="EnsemblMetazoa"/>
        </authorList>
    </citation>
    <scope>IDENTIFICATION</scope>
    <source>
        <strain evidence="11">IAEA</strain>
    </source>
</reference>
<keyword evidence="4" id="KW-0336">GPI-anchor</keyword>
<dbReference type="VEuPathDB" id="VectorBase:GPPI003189"/>
<organism evidence="11 12">
    <name type="scientific">Glossina palpalis gambiensis</name>
    <dbReference type="NCBI Taxonomy" id="67801"/>
    <lineage>
        <taxon>Eukaryota</taxon>
        <taxon>Metazoa</taxon>
        <taxon>Ecdysozoa</taxon>
        <taxon>Arthropoda</taxon>
        <taxon>Hexapoda</taxon>
        <taxon>Insecta</taxon>
        <taxon>Pterygota</taxon>
        <taxon>Neoptera</taxon>
        <taxon>Endopterygota</taxon>
        <taxon>Diptera</taxon>
        <taxon>Brachycera</taxon>
        <taxon>Muscomorpha</taxon>
        <taxon>Hippoboscoidea</taxon>
        <taxon>Glossinidae</taxon>
        <taxon>Glossina</taxon>
    </lineage>
</organism>
<keyword evidence="3" id="KW-1003">Cell membrane</keyword>
<dbReference type="EnsemblMetazoa" id="GPPI003189-RA">
    <property type="protein sequence ID" value="GPPI003189-PA"/>
    <property type="gene ID" value="GPPI003189"/>
</dbReference>
<evidence type="ECO:0000256" key="6">
    <source>
        <dbReference type="ARBA" id="ARBA00022974"/>
    </source>
</evidence>